<dbReference type="PANTHER" id="PTHR43155:SF2">
    <property type="entry name" value="CYCLIC DI-GMP PHOSPHODIESTERASE PA4108"/>
    <property type="match status" value="1"/>
</dbReference>
<dbReference type="PANTHER" id="PTHR43155">
    <property type="entry name" value="CYCLIC DI-GMP PHOSPHODIESTERASE PA4108-RELATED"/>
    <property type="match status" value="1"/>
</dbReference>
<dbReference type="Pfam" id="PF13487">
    <property type="entry name" value="HD_5"/>
    <property type="match status" value="1"/>
</dbReference>
<dbReference type="STRING" id="443144.GM21_0545"/>
<dbReference type="InterPro" id="IPR003607">
    <property type="entry name" value="HD/PDEase_dom"/>
</dbReference>
<accession>C6DZN9</accession>
<organism evidence="2">
    <name type="scientific">Geobacter sp. (strain M21)</name>
    <dbReference type="NCBI Taxonomy" id="443144"/>
    <lineage>
        <taxon>Bacteria</taxon>
        <taxon>Pseudomonadati</taxon>
        <taxon>Thermodesulfobacteriota</taxon>
        <taxon>Desulfuromonadia</taxon>
        <taxon>Geobacterales</taxon>
        <taxon>Geobacteraceae</taxon>
        <taxon>Geobacter</taxon>
    </lineage>
</organism>
<dbReference type="SUPFAM" id="SSF109604">
    <property type="entry name" value="HD-domain/PDEase-like"/>
    <property type="match status" value="1"/>
</dbReference>
<gene>
    <name evidence="2" type="ordered locus">GM21_0545</name>
</gene>
<reference evidence="2" key="1">
    <citation type="submission" date="2009-07" db="EMBL/GenBank/DDBJ databases">
        <title>Complete sequence of Geobacter sp. M21.</title>
        <authorList>
            <consortium name="US DOE Joint Genome Institute"/>
            <person name="Lucas S."/>
            <person name="Copeland A."/>
            <person name="Lapidus A."/>
            <person name="Glavina del Rio T."/>
            <person name="Dalin E."/>
            <person name="Tice H."/>
            <person name="Bruce D."/>
            <person name="Goodwin L."/>
            <person name="Pitluck S."/>
            <person name="Saunders E."/>
            <person name="Brettin T."/>
            <person name="Detter J.C."/>
            <person name="Han C."/>
            <person name="Larimer F."/>
            <person name="Land M."/>
            <person name="Hauser L."/>
            <person name="Kyrpides N."/>
            <person name="Ovchinnikova G."/>
            <person name="Lovley D."/>
        </authorList>
    </citation>
    <scope>NUCLEOTIDE SEQUENCE [LARGE SCALE GENOMIC DNA]</scope>
    <source>
        <strain evidence="2">M21</strain>
    </source>
</reference>
<dbReference type="InterPro" id="IPR037522">
    <property type="entry name" value="HD_GYP_dom"/>
</dbReference>
<dbReference type="AlphaFoldDB" id="C6DZN9"/>
<evidence type="ECO:0000259" key="1">
    <source>
        <dbReference type="PROSITE" id="PS51832"/>
    </source>
</evidence>
<keyword evidence="2" id="KW-0378">Hydrolase</keyword>
<dbReference type="KEGG" id="gem:GM21_0545"/>
<dbReference type="GO" id="GO:0016787">
    <property type="term" value="F:hydrolase activity"/>
    <property type="evidence" value="ECO:0007669"/>
    <property type="project" value="UniProtKB-KW"/>
</dbReference>
<proteinExistence type="predicted"/>
<dbReference type="CDD" id="cd00077">
    <property type="entry name" value="HDc"/>
    <property type="match status" value="1"/>
</dbReference>
<name>C6DZN9_GEOSM</name>
<dbReference type="EMBL" id="CP001661">
    <property type="protein sequence ID" value="ACT16621.1"/>
    <property type="molecule type" value="Genomic_DNA"/>
</dbReference>
<protein>
    <submittedName>
        <fullName evidence="2">Metal dependent phosphohydrolase</fullName>
    </submittedName>
</protein>
<dbReference type="OrthoDB" id="9776628at2"/>
<sequence>MKDHYWRAISIDSIDPDYFPSVPLFMKTAGNYVLYKDAERKFSSADRSRMDRTGTEFMYVRSGDMPEISAYLEKSLKEMLTRDDLDSERKGRILYQTSINYLVDAFEAPEEASNLERCRQLVQHMMSYLSNEPHALKSVGSVVEHNLYIFSHSVQVAALSLLAHDKLFQVHPDELVDVGIGSMLHDYGMIFVTNDILNKPDALSDVEYHKIKQHTQKGYEYLKDSGKFGDMSLTIVRHHHERYDGNGYPTGMKGDQIPRSAQLSAMCDMYSALTLDRVYRKAVSHQEAIKAMRAEAGAFNAPLLASFIELVTAQKE</sequence>
<dbReference type="HOGENOM" id="CLU_000445_92_1_7"/>
<feature type="domain" description="HD-GYP" evidence="1">
    <location>
        <begin position="121"/>
        <end position="316"/>
    </location>
</feature>
<dbReference type="Gene3D" id="1.10.3210.10">
    <property type="entry name" value="Hypothetical protein af1432"/>
    <property type="match status" value="1"/>
</dbReference>
<evidence type="ECO:0000313" key="2">
    <source>
        <dbReference type="EMBL" id="ACT16621.1"/>
    </source>
</evidence>
<dbReference type="PROSITE" id="PS51832">
    <property type="entry name" value="HD_GYP"/>
    <property type="match status" value="1"/>
</dbReference>
<dbReference type="eggNOG" id="COG2206">
    <property type="taxonomic scope" value="Bacteria"/>
</dbReference>